<dbReference type="Proteomes" id="UP000198820">
    <property type="component" value="Unassembled WGS sequence"/>
</dbReference>
<sequence length="191" mass="22458">MKNIINSLFYSVIFIFLASCSSKKVVHGDMEINAAFNSEYAENMIAYEGQLSKNEFRSLKKKFEKELNVEIPNGKTIHIHYSQKAPNCHLMQMDKENFEDVIGNIIRITNNFTSHNDAVNLLIYHKDMFYNDIFERKAEYYLDTGFFYDNVFTDHKVCQAFMIIKPNGKFYKRHGEHLEGIAIRIIEMKED</sequence>
<dbReference type="AlphaFoldDB" id="A0A1H3YB14"/>
<proteinExistence type="predicted"/>
<dbReference type="RefSeq" id="WP_093240347.1">
    <property type="nucleotide sequence ID" value="NZ_FNQF01000003.1"/>
</dbReference>
<protein>
    <recommendedName>
        <fullName evidence="3">Lipoprotein</fullName>
    </recommendedName>
</protein>
<dbReference type="EMBL" id="FNQF01000003">
    <property type="protein sequence ID" value="SEA08221.1"/>
    <property type="molecule type" value="Genomic_DNA"/>
</dbReference>
<evidence type="ECO:0000313" key="1">
    <source>
        <dbReference type="EMBL" id="SEA08221.1"/>
    </source>
</evidence>
<keyword evidence="2" id="KW-1185">Reference proteome</keyword>
<evidence type="ECO:0008006" key="3">
    <source>
        <dbReference type="Google" id="ProtNLM"/>
    </source>
</evidence>
<name>A0A1H3YB14_9FLAO</name>
<dbReference type="PROSITE" id="PS51257">
    <property type="entry name" value="PROKAR_LIPOPROTEIN"/>
    <property type="match status" value="1"/>
</dbReference>
<organism evidence="1 2">
    <name type="scientific">Psychroflexus halocasei</name>
    <dbReference type="NCBI Taxonomy" id="908615"/>
    <lineage>
        <taxon>Bacteria</taxon>
        <taxon>Pseudomonadati</taxon>
        <taxon>Bacteroidota</taxon>
        <taxon>Flavobacteriia</taxon>
        <taxon>Flavobacteriales</taxon>
        <taxon>Flavobacteriaceae</taxon>
        <taxon>Psychroflexus</taxon>
    </lineage>
</organism>
<accession>A0A1H3YB14</accession>
<dbReference type="STRING" id="908615.SAMN05421540_10374"/>
<evidence type="ECO:0000313" key="2">
    <source>
        <dbReference type="Proteomes" id="UP000198820"/>
    </source>
</evidence>
<gene>
    <name evidence="1" type="ORF">SAMN05421540_10374</name>
</gene>
<reference evidence="1 2" key="1">
    <citation type="submission" date="2016-10" db="EMBL/GenBank/DDBJ databases">
        <authorList>
            <person name="de Groot N.N."/>
        </authorList>
    </citation>
    <scope>NUCLEOTIDE SEQUENCE [LARGE SCALE GENOMIC DNA]</scope>
    <source>
        <strain evidence="1 2">DSM 23581</strain>
    </source>
</reference>